<dbReference type="PANTHER" id="PTHR24148">
    <property type="entry name" value="ANKYRIN REPEAT DOMAIN-CONTAINING PROTEIN 39 HOMOLOG-RELATED"/>
    <property type="match status" value="1"/>
</dbReference>
<dbReference type="InterPro" id="IPR010730">
    <property type="entry name" value="HET"/>
</dbReference>
<protein>
    <submittedName>
        <fullName evidence="2">Heterokaryon incompatibility protein-domain-containing protein</fullName>
    </submittedName>
</protein>
<keyword evidence="3" id="KW-1185">Reference proteome</keyword>
<dbReference type="InterPro" id="IPR052895">
    <property type="entry name" value="HetReg/Transcr_Mod"/>
</dbReference>
<dbReference type="AlphaFoldDB" id="A0AAE0IQB4"/>
<evidence type="ECO:0000259" key="1">
    <source>
        <dbReference type="Pfam" id="PF06985"/>
    </source>
</evidence>
<dbReference type="Proteomes" id="UP001283341">
    <property type="component" value="Unassembled WGS sequence"/>
</dbReference>
<dbReference type="EMBL" id="JAUEDM010000001">
    <property type="protein sequence ID" value="KAK3329259.1"/>
    <property type="molecule type" value="Genomic_DNA"/>
</dbReference>
<accession>A0AAE0IQB4</accession>
<dbReference type="PANTHER" id="PTHR24148:SF64">
    <property type="entry name" value="HETEROKARYON INCOMPATIBILITY DOMAIN-CONTAINING PROTEIN"/>
    <property type="match status" value="1"/>
</dbReference>
<organism evidence="2 3">
    <name type="scientific">Apodospora peruviana</name>
    <dbReference type="NCBI Taxonomy" id="516989"/>
    <lineage>
        <taxon>Eukaryota</taxon>
        <taxon>Fungi</taxon>
        <taxon>Dikarya</taxon>
        <taxon>Ascomycota</taxon>
        <taxon>Pezizomycotina</taxon>
        <taxon>Sordariomycetes</taxon>
        <taxon>Sordariomycetidae</taxon>
        <taxon>Sordariales</taxon>
        <taxon>Lasiosphaeriaceae</taxon>
        <taxon>Apodospora</taxon>
    </lineage>
</organism>
<reference evidence="2" key="1">
    <citation type="journal article" date="2023" name="Mol. Phylogenet. Evol.">
        <title>Genome-scale phylogeny and comparative genomics of the fungal order Sordariales.</title>
        <authorList>
            <person name="Hensen N."/>
            <person name="Bonometti L."/>
            <person name="Westerberg I."/>
            <person name="Brannstrom I.O."/>
            <person name="Guillou S."/>
            <person name="Cros-Aarteil S."/>
            <person name="Calhoun S."/>
            <person name="Haridas S."/>
            <person name="Kuo A."/>
            <person name="Mondo S."/>
            <person name="Pangilinan J."/>
            <person name="Riley R."/>
            <person name="LaButti K."/>
            <person name="Andreopoulos B."/>
            <person name="Lipzen A."/>
            <person name="Chen C."/>
            <person name="Yan M."/>
            <person name="Daum C."/>
            <person name="Ng V."/>
            <person name="Clum A."/>
            <person name="Steindorff A."/>
            <person name="Ohm R.A."/>
            <person name="Martin F."/>
            <person name="Silar P."/>
            <person name="Natvig D.O."/>
            <person name="Lalanne C."/>
            <person name="Gautier V."/>
            <person name="Ament-Velasquez S.L."/>
            <person name="Kruys A."/>
            <person name="Hutchinson M.I."/>
            <person name="Powell A.J."/>
            <person name="Barry K."/>
            <person name="Miller A.N."/>
            <person name="Grigoriev I.V."/>
            <person name="Debuchy R."/>
            <person name="Gladieux P."/>
            <person name="Hiltunen Thoren M."/>
            <person name="Johannesson H."/>
        </authorList>
    </citation>
    <scope>NUCLEOTIDE SEQUENCE</scope>
    <source>
        <strain evidence="2">CBS 118394</strain>
    </source>
</reference>
<name>A0AAE0IQB4_9PEZI</name>
<dbReference type="Pfam" id="PF26639">
    <property type="entry name" value="Het-6_barrel"/>
    <property type="match status" value="1"/>
</dbReference>
<evidence type="ECO:0000313" key="3">
    <source>
        <dbReference type="Proteomes" id="UP001283341"/>
    </source>
</evidence>
<reference evidence="2" key="2">
    <citation type="submission" date="2023-06" db="EMBL/GenBank/DDBJ databases">
        <authorList>
            <consortium name="Lawrence Berkeley National Laboratory"/>
            <person name="Haridas S."/>
            <person name="Hensen N."/>
            <person name="Bonometti L."/>
            <person name="Westerberg I."/>
            <person name="Brannstrom I.O."/>
            <person name="Guillou S."/>
            <person name="Cros-Aarteil S."/>
            <person name="Calhoun S."/>
            <person name="Kuo A."/>
            <person name="Mondo S."/>
            <person name="Pangilinan J."/>
            <person name="Riley R."/>
            <person name="Labutti K."/>
            <person name="Andreopoulos B."/>
            <person name="Lipzen A."/>
            <person name="Chen C."/>
            <person name="Yanf M."/>
            <person name="Daum C."/>
            <person name="Ng V."/>
            <person name="Clum A."/>
            <person name="Steindorff A."/>
            <person name="Ohm R."/>
            <person name="Martin F."/>
            <person name="Silar P."/>
            <person name="Natvig D."/>
            <person name="Lalanne C."/>
            <person name="Gautier V."/>
            <person name="Ament-Velasquez S.L."/>
            <person name="Kruys A."/>
            <person name="Hutchinson M.I."/>
            <person name="Powell A.J."/>
            <person name="Barry K."/>
            <person name="Miller A.N."/>
            <person name="Grigoriev I.V."/>
            <person name="Debuchy R."/>
            <person name="Gladieux P."/>
            <person name="Thoren M.H."/>
            <person name="Johannesson H."/>
        </authorList>
    </citation>
    <scope>NUCLEOTIDE SEQUENCE</scope>
    <source>
        <strain evidence="2">CBS 118394</strain>
    </source>
</reference>
<sequence>MANLYNTLPTSSENPHIRLLELLPGKGLDDIRSDLHEVSLFGNDAKEYECLSYCWGDASITTLITCNGVPVPVTVNLAAALTALRKEDQPRLLWVDALCINQESIPERNQQVAIMCDIYKSATRVVVWLGAEGDNSDKALGLVPSLLAVRNHFEKRQGTPSRDEVPTKVRSIFSLSPAEISEMPELERIIQDEQGRKAFLALLTRPWFSRAWIIQEVAVSHNIDVVCGGSTQVLSFDELAQASMTFNYLDLHIGIGPRRPLDRFWDIWDTRRKHVHGYPNTMFQLLLRHRWCQATDPRDKVYSLCGIAIDAKEEEERHVDVLPGRVTVYTSESLGLVLDRPDYGVLTVEAFPRVAEKLITSDVGLDLFSAIHPSSKRMDNLPSWVPDWSASEWFQDLRKSIKDVFFNLEQQNPFSSLVEKEDGSMDLMKNKHWSFPPQITGLERTLLISKTDAVRLQYLPIHNASAGSKRDVRLSDPTGKSITLSGMVVDTITEIGQLGPLPGTPPRYFIEALSDWAVIASRTTDHQSTQPAGPIPRPPYANMNDEATTFAAYVTTVMAGHLYLPAHAAVEGFEQYHRQVTLQAQMSQWESIIYLKAELATGRLAAHSPPPPEVIAELESYDAGALQITVDEMAAELNGLQRDGKYIEQVKNSLGVVGGRRFARSSRGYFALVPGTGTVGDEIVVFKGGCMPILVRERKEVLGECFVNGVMKGEIWDEGCCEEFVLV</sequence>
<feature type="domain" description="Heterokaryon incompatibility" evidence="1">
    <location>
        <begin position="48"/>
        <end position="216"/>
    </location>
</feature>
<proteinExistence type="predicted"/>
<gene>
    <name evidence="2" type="ORF">B0H66DRAFT_540524</name>
</gene>
<comment type="caution">
    <text evidence="2">The sequence shown here is derived from an EMBL/GenBank/DDBJ whole genome shotgun (WGS) entry which is preliminary data.</text>
</comment>
<evidence type="ECO:0000313" key="2">
    <source>
        <dbReference type="EMBL" id="KAK3329259.1"/>
    </source>
</evidence>
<dbReference type="Pfam" id="PF06985">
    <property type="entry name" value="HET"/>
    <property type="match status" value="1"/>
</dbReference>